<reference evidence="1" key="1">
    <citation type="submission" date="2014-11" db="EMBL/GenBank/DDBJ databases">
        <authorList>
            <person name="Amaro Gonzalez C."/>
        </authorList>
    </citation>
    <scope>NUCLEOTIDE SEQUENCE</scope>
</reference>
<sequence length="15" mass="1855">MVYNRIIDYSPSFLH</sequence>
<evidence type="ECO:0000313" key="1">
    <source>
        <dbReference type="EMBL" id="JAG99369.1"/>
    </source>
</evidence>
<proteinExistence type="predicted"/>
<accession>A0A0E9P5P9</accession>
<name>A0A0E9P5P9_ANGAN</name>
<protein>
    <submittedName>
        <fullName evidence="1">Uncharacterized protein</fullName>
    </submittedName>
</protein>
<organism evidence="1">
    <name type="scientific">Anguilla anguilla</name>
    <name type="common">European freshwater eel</name>
    <name type="synonym">Muraena anguilla</name>
    <dbReference type="NCBI Taxonomy" id="7936"/>
    <lineage>
        <taxon>Eukaryota</taxon>
        <taxon>Metazoa</taxon>
        <taxon>Chordata</taxon>
        <taxon>Craniata</taxon>
        <taxon>Vertebrata</taxon>
        <taxon>Euteleostomi</taxon>
        <taxon>Actinopterygii</taxon>
        <taxon>Neopterygii</taxon>
        <taxon>Teleostei</taxon>
        <taxon>Anguilliformes</taxon>
        <taxon>Anguillidae</taxon>
        <taxon>Anguilla</taxon>
    </lineage>
</organism>
<reference evidence="1" key="2">
    <citation type="journal article" date="2015" name="Fish Shellfish Immunol.">
        <title>Early steps in the European eel (Anguilla anguilla)-Vibrio vulnificus interaction in the gills: Role of the RtxA13 toxin.</title>
        <authorList>
            <person name="Callol A."/>
            <person name="Pajuelo D."/>
            <person name="Ebbesson L."/>
            <person name="Teles M."/>
            <person name="MacKenzie S."/>
            <person name="Amaro C."/>
        </authorList>
    </citation>
    <scope>NUCLEOTIDE SEQUENCE</scope>
</reference>
<dbReference type="EMBL" id="GBXM01109207">
    <property type="protein sequence ID" value="JAG99369.1"/>
    <property type="molecule type" value="Transcribed_RNA"/>
</dbReference>